<reference evidence="2 4" key="1">
    <citation type="submission" date="2016-06" db="EMBL/GenBank/DDBJ databases">
        <title>Complete genome sequence of Streptomyces griseochromogenes ATCC 14511, the Blasticidin S producer.</title>
        <authorList>
            <person name="Wu L."/>
        </authorList>
    </citation>
    <scope>NUCLEOTIDE SEQUENCE [LARGE SCALE GENOMIC DNA]</scope>
    <source>
        <strain evidence="2 4">ATCC 14511</strain>
    </source>
</reference>
<evidence type="ECO:0000313" key="3">
    <source>
        <dbReference type="EMBL" id="MBP2048044.1"/>
    </source>
</evidence>
<reference evidence="3 5" key="2">
    <citation type="submission" date="2021-03" db="EMBL/GenBank/DDBJ databases">
        <title>Genomic Encyclopedia of Type Strains, Phase IV (KMG-IV): sequencing the most valuable type-strain genomes for metagenomic binning, comparative biology and taxonomic classification.</title>
        <authorList>
            <person name="Goeker M."/>
        </authorList>
    </citation>
    <scope>NUCLEOTIDE SEQUENCE [LARGE SCALE GENOMIC DNA]</scope>
    <source>
        <strain evidence="3 5">DSM 40499</strain>
    </source>
</reference>
<dbReference type="GO" id="GO:0003677">
    <property type="term" value="F:DNA binding"/>
    <property type="evidence" value="ECO:0007669"/>
    <property type="project" value="UniProtKB-KW"/>
</dbReference>
<dbReference type="EMBL" id="JAGGLP010000002">
    <property type="protein sequence ID" value="MBP2048044.1"/>
    <property type="molecule type" value="Genomic_DNA"/>
</dbReference>
<dbReference type="KEGG" id="sgs:AVL59_12285"/>
<dbReference type="Proteomes" id="UP000092659">
    <property type="component" value="Chromosome"/>
</dbReference>
<dbReference type="Proteomes" id="UP001519309">
    <property type="component" value="Unassembled WGS sequence"/>
</dbReference>
<keyword evidence="5" id="KW-1185">Reference proteome</keyword>
<sequence>MGVRPGLDERPEIARTARDWPAKLRLVAAGCGLTTVSASLAAAVPPGVRVLPVRGGPREQRRLPLARLPHPPTGAGACRSAA</sequence>
<dbReference type="EMBL" id="CP016279">
    <property type="protein sequence ID" value="ANP50292.1"/>
    <property type="molecule type" value="Genomic_DNA"/>
</dbReference>
<protein>
    <submittedName>
        <fullName evidence="3">DNA-binding transcriptional LysR family regulator</fullName>
    </submittedName>
    <submittedName>
        <fullName evidence="2">Transcriptional regulator</fullName>
    </submittedName>
</protein>
<dbReference type="Gene3D" id="3.40.190.10">
    <property type="entry name" value="Periplasmic binding protein-like II"/>
    <property type="match status" value="1"/>
</dbReference>
<feature type="region of interest" description="Disordered" evidence="1">
    <location>
        <begin position="53"/>
        <end position="82"/>
    </location>
</feature>
<evidence type="ECO:0000313" key="2">
    <source>
        <dbReference type="EMBL" id="ANP50292.1"/>
    </source>
</evidence>
<evidence type="ECO:0000256" key="1">
    <source>
        <dbReference type="SAM" id="MobiDB-lite"/>
    </source>
</evidence>
<organism evidence="2 4">
    <name type="scientific">Streptomyces griseochromogenes</name>
    <dbReference type="NCBI Taxonomy" id="68214"/>
    <lineage>
        <taxon>Bacteria</taxon>
        <taxon>Bacillati</taxon>
        <taxon>Actinomycetota</taxon>
        <taxon>Actinomycetes</taxon>
        <taxon>Kitasatosporales</taxon>
        <taxon>Streptomycetaceae</taxon>
        <taxon>Streptomyces</taxon>
    </lineage>
</organism>
<proteinExistence type="predicted"/>
<name>A0A1B1AUU6_9ACTN</name>
<keyword evidence="3" id="KW-0238">DNA-binding</keyword>
<evidence type="ECO:0000313" key="5">
    <source>
        <dbReference type="Proteomes" id="UP001519309"/>
    </source>
</evidence>
<gene>
    <name evidence="2" type="ORF">AVL59_12285</name>
    <name evidence="3" type="ORF">J2Z21_000968</name>
</gene>
<dbReference type="AlphaFoldDB" id="A0A1B1AUU6"/>
<accession>A0A1B1AUU6</accession>
<evidence type="ECO:0000313" key="4">
    <source>
        <dbReference type="Proteomes" id="UP000092659"/>
    </source>
</evidence>